<dbReference type="AlphaFoldDB" id="I3Y6T5"/>
<dbReference type="Proteomes" id="UP000006062">
    <property type="component" value="Chromosome"/>
</dbReference>
<dbReference type="InterPro" id="IPR008207">
    <property type="entry name" value="Sig_transdc_His_kin_Hpt_dom"/>
</dbReference>
<dbReference type="RefSeq" id="WP_014777198.1">
    <property type="nucleotide sequence ID" value="NC_018012.1"/>
</dbReference>
<sequence length="117" mass="12565">MTYLDTDVLDELLEILGDEDLRSITDSFVEQLGHQLTALDTQLEQTNFAEIARIAHSLKGGAGNLGAIALSETAAALERHAREGDADMTSSVMTTLPELARQTVAELSERGYASAES</sequence>
<keyword evidence="2" id="KW-0597">Phosphoprotein</keyword>
<dbReference type="Pfam" id="PF01627">
    <property type="entry name" value="Hpt"/>
    <property type="match status" value="1"/>
</dbReference>
<dbReference type="CDD" id="cd00088">
    <property type="entry name" value="HPT"/>
    <property type="match status" value="1"/>
</dbReference>
<proteinExistence type="predicted"/>
<protein>
    <submittedName>
        <fullName evidence="4">HPt domain-containing protein</fullName>
    </submittedName>
</protein>
<accession>I3Y6T5</accession>
<evidence type="ECO:0000313" key="5">
    <source>
        <dbReference type="Proteomes" id="UP000006062"/>
    </source>
</evidence>
<feature type="modified residue" description="Phosphohistidine" evidence="2">
    <location>
        <position position="56"/>
    </location>
</feature>
<evidence type="ECO:0000259" key="3">
    <source>
        <dbReference type="PROSITE" id="PS50894"/>
    </source>
</evidence>
<name>I3Y6T5_THIV6</name>
<keyword evidence="5" id="KW-1185">Reference proteome</keyword>
<dbReference type="OrthoDB" id="9131849at2"/>
<keyword evidence="1" id="KW-0902">Two-component regulatory system</keyword>
<dbReference type="SMART" id="SM00073">
    <property type="entry name" value="HPT"/>
    <property type="match status" value="1"/>
</dbReference>
<organism evidence="4 5">
    <name type="scientific">Thiocystis violascens (strain ATCC 17096 / DSM 198 / 6111)</name>
    <name type="common">Chromatium violascens</name>
    <dbReference type="NCBI Taxonomy" id="765911"/>
    <lineage>
        <taxon>Bacteria</taxon>
        <taxon>Pseudomonadati</taxon>
        <taxon>Pseudomonadota</taxon>
        <taxon>Gammaproteobacteria</taxon>
        <taxon>Chromatiales</taxon>
        <taxon>Chromatiaceae</taxon>
        <taxon>Thiocystis</taxon>
    </lineage>
</organism>
<dbReference type="GO" id="GO:0000160">
    <property type="term" value="P:phosphorelay signal transduction system"/>
    <property type="evidence" value="ECO:0007669"/>
    <property type="project" value="UniProtKB-KW"/>
</dbReference>
<dbReference type="PROSITE" id="PS50894">
    <property type="entry name" value="HPT"/>
    <property type="match status" value="1"/>
</dbReference>
<evidence type="ECO:0000313" key="4">
    <source>
        <dbReference type="EMBL" id="AFL72703.1"/>
    </source>
</evidence>
<gene>
    <name evidence="4" type="ordered locus">Thivi_0649</name>
</gene>
<reference evidence="4 5" key="1">
    <citation type="submission" date="2012-06" db="EMBL/GenBank/DDBJ databases">
        <title>Complete sequence of Thiocystis violascens DSM 198.</title>
        <authorList>
            <consortium name="US DOE Joint Genome Institute"/>
            <person name="Lucas S."/>
            <person name="Han J."/>
            <person name="Lapidus A."/>
            <person name="Cheng J.-F."/>
            <person name="Goodwin L."/>
            <person name="Pitluck S."/>
            <person name="Peters L."/>
            <person name="Ovchinnikova G."/>
            <person name="Teshima H."/>
            <person name="Detter J.C."/>
            <person name="Han C."/>
            <person name="Tapia R."/>
            <person name="Land M."/>
            <person name="Hauser L."/>
            <person name="Kyrpides N."/>
            <person name="Ivanova N."/>
            <person name="Pagani I."/>
            <person name="Vogl K."/>
            <person name="Liu Z."/>
            <person name="Frigaard N.-U."/>
            <person name="Bryant D."/>
            <person name="Woyke T."/>
        </authorList>
    </citation>
    <scope>NUCLEOTIDE SEQUENCE [LARGE SCALE GENOMIC DNA]</scope>
    <source>
        <strain evidence="5">ATCC 17096 / DSM 198 / 6111</strain>
    </source>
</reference>
<dbReference type="KEGG" id="tvi:Thivi_0649"/>
<dbReference type="Gene3D" id="1.20.120.160">
    <property type="entry name" value="HPT domain"/>
    <property type="match status" value="1"/>
</dbReference>
<feature type="domain" description="HPt" evidence="3">
    <location>
        <begin position="17"/>
        <end position="110"/>
    </location>
</feature>
<dbReference type="STRING" id="765911.Thivi_0649"/>
<dbReference type="HOGENOM" id="CLU_157042_1_0_6"/>
<evidence type="ECO:0000256" key="2">
    <source>
        <dbReference type="PROSITE-ProRule" id="PRU00110"/>
    </source>
</evidence>
<dbReference type="EMBL" id="CP003154">
    <property type="protein sequence ID" value="AFL72703.1"/>
    <property type="molecule type" value="Genomic_DNA"/>
</dbReference>
<dbReference type="SUPFAM" id="SSF47226">
    <property type="entry name" value="Histidine-containing phosphotransfer domain, HPT domain"/>
    <property type="match status" value="1"/>
</dbReference>
<evidence type="ECO:0000256" key="1">
    <source>
        <dbReference type="ARBA" id="ARBA00023012"/>
    </source>
</evidence>
<dbReference type="GO" id="GO:0004672">
    <property type="term" value="F:protein kinase activity"/>
    <property type="evidence" value="ECO:0007669"/>
    <property type="project" value="UniProtKB-ARBA"/>
</dbReference>
<dbReference type="eggNOG" id="COG2198">
    <property type="taxonomic scope" value="Bacteria"/>
</dbReference>
<dbReference type="InterPro" id="IPR036641">
    <property type="entry name" value="HPT_dom_sf"/>
</dbReference>